<dbReference type="Proteomes" id="UP000692954">
    <property type="component" value="Unassembled WGS sequence"/>
</dbReference>
<dbReference type="EMBL" id="CAJJDN010000029">
    <property type="protein sequence ID" value="CAD8072478.1"/>
    <property type="molecule type" value="Genomic_DNA"/>
</dbReference>
<keyword evidence="3" id="KW-1185">Reference proteome</keyword>
<gene>
    <name evidence="2" type="ORF">PSON_ATCC_30995.1.T0290185</name>
</gene>
<name>A0A8S1LUS0_9CILI</name>
<evidence type="ECO:0000256" key="1">
    <source>
        <dbReference type="SAM" id="Coils"/>
    </source>
</evidence>
<dbReference type="AlphaFoldDB" id="A0A8S1LUS0"/>
<accession>A0A8S1LUS0</accession>
<dbReference type="OrthoDB" id="301276at2759"/>
<protein>
    <submittedName>
        <fullName evidence="2">Uncharacterized protein</fullName>
    </submittedName>
</protein>
<evidence type="ECO:0000313" key="3">
    <source>
        <dbReference type="Proteomes" id="UP000692954"/>
    </source>
</evidence>
<keyword evidence="1" id="KW-0175">Coiled coil</keyword>
<feature type="coiled-coil region" evidence="1">
    <location>
        <begin position="73"/>
        <end position="100"/>
    </location>
</feature>
<comment type="caution">
    <text evidence="2">The sequence shown here is derived from an EMBL/GenBank/DDBJ whole genome shotgun (WGS) entry which is preliminary data.</text>
</comment>
<evidence type="ECO:0000313" key="2">
    <source>
        <dbReference type="EMBL" id="CAD8072478.1"/>
    </source>
</evidence>
<organism evidence="2 3">
    <name type="scientific">Paramecium sonneborni</name>
    <dbReference type="NCBI Taxonomy" id="65129"/>
    <lineage>
        <taxon>Eukaryota</taxon>
        <taxon>Sar</taxon>
        <taxon>Alveolata</taxon>
        <taxon>Ciliophora</taxon>
        <taxon>Intramacronucleata</taxon>
        <taxon>Oligohymenophorea</taxon>
        <taxon>Peniculida</taxon>
        <taxon>Parameciidae</taxon>
        <taxon>Paramecium</taxon>
    </lineage>
</organism>
<proteinExistence type="predicted"/>
<sequence>MKLNDYLQANMEPYKPLLLNDKNEKGISTGNYMKLMKMNASRLISKSVESPIHPLTTRQTLESVKNSYNLPQIQQLVVQNQVLHAKLKEEQNKAQLANNKYLYLQMMYKKMEYEQLIKQEQKKPQLPLIDTSNDFNTKMVKGLQNEEQLSESRVESRGQIRNRIKSLVNQGKEETPKVYKLKYYNHKKVLSPQEVASEVFKMKEKQRIEEDKEKRLQNLWNKFLRCHLVILIVIRWSENIRKKRKEKEKLQQEQNKKAKLLFKEIKKYDQAQSQSIISNWVNKITLRIYQGMNGDEMKKVFSQNFNPNQLESQEILKKWLIYFSILFFKNVEQHTRQESMPDFLCFMMTLQLYHYQNKTASLFVVRRTTYLNANVFSLSEKEIQLITSEFILFSVIIPEIINQDKKQNYFNQQHKIQCRQIFFQVFSLLQILFMSSFLDLSEVKSTNKIKVLQKRITTNEKTQEMKFEQDDQIDQSQAIIEGLEKKQKFEKIQKQNAGILEDLKRFLDIILDNISGNAYI</sequence>
<reference evidence="2" key="1">
    <citation type="submission" date="2021-01" db="EMBL/GenBank/DDBJ databases">
        <authorList>
            <consortium name="Genoscope - CEA"/>
            <person name="William W."/>
        </authorList>
    </citation>
    <scope>NUCLEOTIDE SEQUENCE</scope>
</reference>
<feature type="coiled-coil region" evidence="1">
    <location>
        <begin position="233"/>
        <end position="263"/>
    </location>
</feature>